<gene>
    <name evidence="2" type="ORF">QC761_117060</name>
</gene>
<accession>A0ABR0G0H6</accession>
<proteinExistence type="predicted"/>
<reference evidence="2 3" key="1">
    <citation type="journal article" date="2023" name="bioRxiv">
        <title>High-quality genome assemblies of four members of thePodospora anserinaspecies complex.</title>
        <authorList>
            <person name="Ament-Velasquez S.L."/>
            <person name="Vogan A.A."/>
            <person name="Wallerman O."/>
            <person name="Hartmann F."/>
            <person name="Gautier V."/>
            <person name="Silar P."/>
            <person name="Giraud T."/>
            <person name="Johannesson H."/>
        </authorList>
    </citation>
    <scope>NUCLEOTIDE SEQUENCE [LARGE SCALE GENOMIC DNA]</scope>
    <source>
        <strain evidence="2 3">CBS 112042</strain>
    </source>
</reference>
<feature type="region of interest" description="Disordered" evidence="1">
    <location>
        <begin position="181"/>
        <end position="347"/>
    </location>
</feature>
<sequence length="347" mass="37860">MELPPSSSANQPARNTGKLRRLVSSVHRHVKTKSRSLLSPSETSAELEQSDLQRCIATVNSYSNHLGELTGLWEQHNHLLSSQPESKQRIDLIIQKARADIEHCEKILQRCSLAGLDDDGETRMWRKLRWELIDKHRFEHHKAQAERNDNTITTHIFALHHLILDRAVSKLLNGTRAPATNFATENSGHGVNGSPPGNSGLTVPRLIVTRPGLPASPRPVRGTSTPPPPRPVGAGKGKQSSEQRQRPSSEPLRQQPQTMTGKTCCNHKGCHADGPELPIEEEQSAPIKHQDEPPVDGTTTSITDFAAAPTTTPQARGRGEKRLGGPCCSKGENIGADVGGMGIKLVH</sequence>
<organism evidence="2 3">
    <name type="scientific">Podospora bellae-mahoneyi</name>
    <dbReference type="NCBI Taxonomy" id="2093777"/>
    <lineage>
        <taxon>Eukaryota</taxon>
        <taxon>Fungi</taxon>
        <taxon>Dikarya</taxon>
        <taxon>Ascomycota</taxon>
        <taxon>Pezizomycotina</taxon>
        <taxon>Sordariomycetes</taxon>
        <taxon>Sordariomycetidae</taxon>
        <taxon>Sordariales</taxon>
        <taxon>Podosporaceae</taxon>
        <taxon>Podospora</taxon>
    </lineage>
</organism>
<protein>
    <submittedName>
        <fullName evidence="2">Uncharacterized protein</fullName>
    </submittedName>
</protein>
<evidence type="ECO:0000256" key="1">
    <source>
        <dbReference type="SAM" id="MobiDB-lite"/>
    </source>
</evidence>
<feature type="compositionally biased region" description="Polar residues" evidence="1">
    <location>
        <begin position="181"/>
        <end position="201"/>
    </location>
</feature>
<comment type="caution">
    <text evidence="2">The sequence shown here is derived from an EMBL/GenBank/DDBJ whole genome shotgun (WGS) entry which is preliminary data.</text>
</comment>
<dbReference type="EMBL" id="JAFFGZ010000001">
    <property type="protein sequence ID" value="KAK4649223.1"/>
    <property type="molecule type" value="Genomic_DNA"/>
</dbReference>
<feature type="compositionally biased region" description="Polar residues" evidence="1">
    <location>
        <begin position="252"/>
        <end position="263"/>
    </location>
</feature>
<dbReference type="GeneID" id="87894461"/>
<dbReference type="RefSeq" id="XP_062738198.1">
    <property type="nucleotide sequence ID" value="XM_062874979.1"/>
</dbReference>
<dbReference type="Proteomes" id="UP001322138">
    <property type="component" value="Unassembled WGS sequence"/>
</dbReference>
<feature type="compositionally biased region" description="Gly residues" evidence="1">
    <location>
        <begin position="337"/>
        <end position="347"/>
    </location>
</feature>
<name>A0ABR0G0H6_9PEZI</name>
<evidence type="ECO:0000313" key="3">
    <source>
        <dbReference type="Proteomes" id="UP001322138"/>
    </source>
</evidence>
<keyword evidence="3" id="KW-1185">Reference proteome</keyword>
<feature type="compositionally biased region" description="Polar residues" evidence="1">
    <location>
        <begin position="297"/>
        <end position="314"/>
    </location>
</feature>
<evidence type="ECO:0000313" key="2">
    <source>
        <dbReference type="EMBL" id="KAK4649223.1"/>
    </source>
</evidence>